<dbReference type="CDD" id="cd16961">
    <property type="entry name" value="RMtype1_S_TRD-CR_like"/>
    <property type="match status" value="1"/>
</dbReference>
<dbReference type="InterPro" id="IPR044946">
    <property type="entry name" value="Restrct_endonuc_typeI_TRD_sf"/>
</dbReference>
<evidence type="ECO:0000256" key="3">
    <source>
        <dbReference type="ARBA" id="ARBA00023125"/>
    </source>
</evidence>
<dbReference type="GO" id="GO:0003677">
    <property type="term" value="F:DNA binding"/>
    <property type="evidence" value="ECO:0007669"/>
    <property type="project" value="UniProtKB-KW"/>
</dbReference>
<dbReference type="PANTHER" id="PTHR30408">
    <property type="entry name" value="TYPE-1 RESTRICTION ENZYME ECOKI SPECIFICITY PROTEIN"/>
    <property type="match status" value="1"/>
</dbReference>
<evidence type="ECO:0000259" key="4">
    <source>
        <dbReference type="Pfam" id="PF01420"/>
    </source>
</evidence>
<dbReference type="RefSeq" id="WP_078666636.1">
    <property type="nucleotide sequence ID" value="NZ_FUXM01000058.1"/>
</dbReference>
<evidence type="ECO:0000313" key="6">
    <source>
        <dbReference type="Proteomes" id="UP000189933"/>
    </source>
</evidence>
<dbReference type="InterPro" id="IPR052021">
    <property type="entry name" value="Type-I_RS_S_subunit"/>
</dbReference>
<dbReference type="PANTHER" id="PTHR30408:SF12">
    <property type="entry name" value="TYPE I RESTRICTION ENZYME MJAVIII SPECIFICITY SUBUNIT"/>
    <property type="match status" value="1"/>
</dbReference>
<dbReference type="GO" id="GO:0009307">
    <property type="term" value="P:DNA restriction-modification system"/>
    <property type="evidence" value="ECO:0007669"/>
    <property type="project" value="UniProtKB-KW"/>
</dbReference>
<organism evidence="5 6">
    <name type="scientific">Carboxydocella sporoproducens DSM 16521</name>
    <dbReference type="NCBI Taxonomy" id="1121270"/>
    <lineage>
        <taxon>Bacteria</taxon>
        <taxon>Bacillati</taxon>
        <taxon>Bacillota</taxon>
        <taxon>Clostridia</taxon>
        <taxon>Eubacteriales</taxon>
        <taxon>Clostridiales Family XVI. Incertae Sedis</taxon>
        <taxon>Carboxydocella</taxon>
    </lineage>
</organism>
<comment type="similarity">
    <text evidence="1">Belongs to the type-I restriction system S methylase family.</text>
</comment>
<feature type="domain" description="Type I restriction modification DNA specificity" evidence="4">
    <location>
        <begin position="3"/>
        <end position="169"/>
    </location>
</feature>
<dbReference type="OrthoDB" id="5360691at2"/>
<name>A0A1T4SHT8_9FIRM</name>
<reference evidence="6" key="1">
    <citation type="submission" date="2017-02" db="EMBL/GenBank/DDBJ databases">
        <authorList>
            <person name="Varghese N."/>
            <person name="Submissions S."/>
        </authorList>
    </citation>
    <scope>NUCLEOTIDE SEQUENCE [LARGE SCALE GENOMIC DNA]</scope>
    <source>
        <strain evidence="6">DSM 16521</strain>
    </source>
</reference>
<keyword evidence="2" id="KW-0680">Restriction system</keyword>
<keyword evidence="6" id="KW-1185">Reference proteome</keyword>
<proteinExistence type="inferred from homology"/>
<dbReference type="InterPro" id="IPR000055">
    <property type="entry name" value="Restrct_endonuc_typeI_TRD"/>
</dbReference>
<dbReference type="AlphaFoldDB" id="A0A1T4SHT8"/>
<evidence type="ECO:0000256" key="1">
    <source>
        <dbReference type="ARBA" id="ARBA00010923"/>
    </source>
</evidence>
<dbReference type="SUPFAM" id="SSF116734">
    <property type="entry name" value="DNA methylase specificity domain"/>
    <property type="match status" value="1"/>
</dbReference>
<gene>
    <name evidence="5" type="ORF">SAMN02745885_02687</name>
</gene>
<evidence type="ECO:0000313" key="5">
    <source>
        <dbReference type="EMBL" id="SKA27716.1"/>
    </source>
</evidence>
<keyword evidence="3" id="KW-0238">DNA-binding</keyword>
<evidence type="ECO:0000256" key="2">
    <source>
        <dbReference type="ARBA" id="ARBA00022747"/>
    </source>
</evidence>
<dbReference type="EMBL" id="FUXM01000058">
    <property type="protein sequence ID" value="SKA27716.1"/>
    <property type="molecule type" value="Genomic_DNA"/>
</dbReference>
<accession>A0A1T4SHT8</accession>
<sequence length="194" mass="22288">MYLGEIARIKMGLVLSRKKAEIDLEAVAEYPMISLKNIQEDGTFTEDPVESFKSKEIIGNEFFTREGNILVRLSHPNTAVLIDKEQEGLLIPSYFANVEIIDTNVLPGYVAWFLNTDKVKGELLKSQTGTHIPSTNKQILEKISIPELDLDKQQKITDIQQLYRKEKRLYQKLMAEKEKFYKAVTYSIIKMNEG</sequence>
<dbReference type="Proteomes" id="UP000189933">
    <property type="component" value="Unassembled WGS sequence"/>
</dbReference>
<protein>
    <submittedName>
        <fullName evidence="5">Type I restriction modification DNA specificity domain-containing protein</fullName>
    </submittedName>
</protein>
<dbReference type="Pfam" id="PF01420">
    <property type="entry name" value="Methylase_S"/>
    <property type="match status" value="1"/>
</dbReference>
<dbReference type="Gene3D" id="3.90.220.20">
    <property type="entry name" value="DNA methylase specificity domains"/>
    <property type="match status" value="1"/>
</dbReference>